<dbReference type="SUPFAM" id="SSF46565">
    <property type="entry name" value="Chaperone J-domain"/>
    <property type="match status" value="1"/>
</dbReference>
<dbReference type="OrthoDB" id="10250354at2759"/>
<reference evidence="1 2" key="1">
    <citation type="submission" date="2019-05" db="EMBL/GenBank/DDBJ databases">
        <title>Mikania micrantha, genome provides insights into the molecular mechanism of rapid growth.</title>
        <authorList>
            <person name="Liu B."/>
        </authorList>
    </citation>
    <scope>NUCLEOTIDE SEQUENCE [LARGE SCALE GENOMIC DNA]</scope>
    <source>
        <strain evidence="1">NLD-2019</strain>
        <tissue evidence="1">Leaf</tissue>
    </source>
</reference>
<evidence type="ECO:0000313" key="1">
    <source>
        <dbReference type="EMBL" id="KAD6119495.1"/>
    </source>
</evidence>
<dbReference type="Proteomes" id="UP000326396">
    <property type="component" value="Linkage Group LG13"/>
</dbReference>
<comment type="caution">
    <text evidence="1">The sequence shown here is derived from an EMBL/GenBank/DDBJ whole genome shotgun (WGS) entry which is preliminary data.</text>
</comment>
<dbReference type="PANTHER" id="PTHR44914">
    <property type="entry name" value="CHAPERONE PROTEIN DNAJ 13"/>
    <property type="match status" value="1"/>
</dbReference>
<sequence>MTLAEVGASSKELYASLHVWPEASDEAIRKAYRQWAQITISRNTKPHRFVGLNRRAGISIELILGSDYSVAVGWRKKEQKMAATGAIQVLLC</sequence>
<keyword evidence="2" id="KW-1185">Reference proteome</keyword>
<gene>
    <name evidence="1" type="ORF">E3N88_10766</name>
</gene>
<accession>A0A5N6PBP2</accession>
<evidence type="ECO:0000313" key="2">
    <source>
        <dbReference type="Proteomes" id="UP000326396"/>
    </source>
</evidence>
<organism evidence="1 2">
    <name type="scientific">Mikania micrantha</name>
    <name type="common">bitter vine</name>
    <dbReference type="NCBI Taxonomy" id="192012"/>
    <lineage>
        <taxon>Eukaryota</taxon>
        <taxon>Viridiplantae</taxon>
        <taxon>Streptophyta</taxon>
        <taxon>Embryophyta</taxon>
        <taxon>Tracheophyta</taxon>
        <taxon>Spermatophyta</taxon>
        <taxon>Magnoliopsida</taxon>
        <taxon>eudicotyledons</taxon>
        <taxon>Gunneridae</taxon>
        <taxon>Pentapetalae</taxon>
        <taxon>asterids</taxon>
        <taxon>campanulids</taxon>
        <taxon>Asterales</taxon>
        <taxon>Asteraceae</taxon>
        <taxon>Asteroideae</taxon>
        <taxon>Heliantheae alliance</taxon>
        <taxon>Eupatorieae</taxon>
        <taxon>Mikania</taxon>
    </lineage>
</organism>
<dbReference type="PANTHER" id="PTHR44914:SF1">
    <property type="entry name" value="CHAPERONE PROTEIN DNAJ 13"/>
    <property type="match status" value="1"/>
</dbReference>
<protein>
    <recommendedName>
        <fullName evidence="3">J domain-containing protein</fullName>
    </recommendedName>
</protein>
<dbReference type="InterPro" id="IPR036869">
    <property type="entry name" value="J_dom_sf"/>
</dbReference>
<dbReference type="AlphaFoldDB" id="A0A5N6PBP2"/>
<name>A0A5N6PBP2_9ASTR</name>
<dbReference type="InterPro" id="IPR042162">
    <property type="entry name" value="AtJ13"/>
</dbReference>
<proteinExistence type="predicted"/>
<dbReference type="EMBL" id="SZYD01000005">
    <property type="protein sequence ID" value="KAD6119495.1"/>
    <property type="molecule type" value="Genomic_DNA"/>
</dbReference>
<evidence type="ECO:0008006" key="3">
    <source>
        <dbReference type="Google" id="ProtNLM"/>
    </source>
</evidence>